<name>A0AB33XTR5_LACRH</name>
<protein>
    <submittedName>
        <fullName evidence="1">Uncharacterized protein</fullName>
    </submittedName>
</protein>
<dbReference type="EMBL" id="AMQX01000008">
    <property type="protein sequence ID" value="EKS50503.1"/>
    <property type="molecule type" value="Genomic_DNA"/>
</dbReference>
<evidence type="ECO:0000313" key="1">
    <source>
        <dbReference type="EMBL" id="EKS50503.1"/>
    </source>
</evidence>
<accession>A0AB33XTR5</accession>
<organism evidence="1 2">
    <name type="scientific">Lacticaseibacillus rhamnosus LRHMDP3</name>
    <dbReference type="NCBI Taxonomy" id="1203259"/>
    <lineage>
        <taxon>Bacteria</taxon>
        <taxon>Bacillati</taxon>
        <taxon>Bacillota</taxon>
        <taxon>Bacilli</taxon>
        <taxon>Lactobacillales</taxon>
        <taxon>Lactobacillaceae</taxon>
        <taxon>Lacticaseibacillus</taxon>
    </lineage>
</organism>
<sequence>MNRYPEKPWDNDLFVCLEESVGRNMTNKKSFTDIEQNSQTD</sequence>
<reference evidence="1 2" key="1">
    <citation type="journal article" date="2013" name="Genome Announc.">
        <title>Draft Genome Sequence of Staphylococcus simulans UMC-CNS-990, Isolated from a Case of Chronic Bovine Mastitis.</title>
        <authorList>
            <person name="Calcutt M.J."/>
            <person name="Foecking M.F."/>
            <person name="Hsieh H.Y."/>
            <person name="Perry J."/>
            <person name="Stewart G.C."/>
            <person name="Middleton J.R."/>
        </authorList>
    </citation>
    <scope>NUCLEOTIDE SEQUENCE [LARGE SCALE GENOMIC DNA]</scope>
    <source>
        <strain evidence="1 2">LRHMDP3</strain>
    </source>
</reference>
<comment type="caution">
    <text evidence="1">The sequence shown here is derived from an EMBL/GenBank/DDBJ whole genome shotgun (WGS) entry which is preliminary data.</text>
</comment>
<proteinExistence type="predicted"/>
<evidence type="ECO:0000313" key="2">
    <source>
        <dbReference type="Proteomes" id="UP000009352"/>
    </source>
</evidence>
<gene>
    <name evidence="1" type="ORF">LRHMDP3_1674</name>
</gene>
<dbReference type="AlphaFoldDB" id="A0AB33XTR5"/>
<dbReference type="Proteomes" id="UP000009352">
    <property type="component" value="Unassembled WGS sequence"/>
</dbReference>